<sequence>MFVTGRRIAAVVISSRCPSHATAAAALERYRFASRSMSNNDVSHVYTAAAPAPVGAYSQAVKYGDTVYLSGALGLDVNTGKLVEGGAGPETTKALENIQRILEASQSSFRSVVKTTVLLADIKDGPTVNEIYKQFFVQPYPARAMFQVANLPLGAKIEIEVVAAVNK</sequence>
<protein>
    <submittedName>
        <fullName evidence="4">2-iminobutanoate/2-iminopropanoate deaminase isoform X1</fullName>
    </submittedName>
    <submittedName>
        <fullName evidence="2">Ribonuclease</fullName>
    </submittedName>
</protein>
<dbReference type="CDD" id="cd00448">
    <property type="entry name" value="YjgF_YER057c_UK114_family"/>
    <property type="match status" value="1"/>
</dbReference>
<accession>A0A2S2Q4U9</accession>
<dbReference type="SUPFAM" id="SSF55298">
    <property type="entry name" value="YjgF-like"/>
    <property type="match status" value="1"/>
</dbReference>
<dbReference type="EMBL" id="GGMS01003009">
    <property type="protein sequence ID" value="MBY72212.1"/>
    <property type="molecule type" value="Transcribed_RNA"/>
</dbReference>
<keyword evidence="3" id="KW-1185">Reference proteome</keyword>
<dbReference type="GO" id="GO:0005739">
    <property type="term" value="C:mitochondrion"/>
    <property type="evidence" value="ECO:0007669"/>
    <property type="project" value="TreeGrafter"/>
</dbReference>
<dbReference type="Gene3D" id="3.30.1330.40">
    <property type="entry name" value="RutC-like"/>
    <property type="match status" value="1"/>
</dbReference>
<gene>
    <name evidence="2" type="primary">HRSP12</name>
    <name evidence="4" type="synonym">LOC112682966</name>
    <name evidence="2" type="ORF">g.109390</name>
</gene>
<evidence type="ECO:0000256" key="1">
    <source>
        <dbReference type="ARBA" id="ARBA00010552"/>
    </source>
</evidence>
<dbReference type="PROSITE" id="PS01094">
    <property type="entry name" value="UPF0076"/>
    <property type="match status" value="1"/>
</dbReference>
<name>A0A2S2Q4U9_9HEMI</name>
<dbReference type="NCBIfam" id="TIGR00004">
    <property type="entry name" value="Rid family detoxifying hydrolase"/>
    <property type="match status" value="1"/>
</dbReference>
<proteinExistence type="inferred from homology"/>
<dbReference type="RefSeq" id="XP_025409550.1">
    <property type="nucleotide sequence ID" value="XM_025553765.1"/>
</dbReference>
<evidence type="ECO:0000313" key="2">
    <source>
        <dbReference type="EMBL" id="MBY72212.1"/>
    </source>
</evidence>
<dbReference type="PANTHER" id="PTHR11803">
    <property type="entry name" value="2-IMINOBUTANOATE/2-IMINOPROPANOATE DEAMINASE RIDA"/>
    <property type="match status" value="1"/>
</dbReference>
<dbReference type="InterPro" id="IPR035959">
    <property type="entry name" value="RutC-like_sf"/>
</dbReference>
<dbReference type="GO" id="GO:0019239">
    <property type="term" value="F:deaminase activity"/>
    <property type="evidence" value="ECO:0007669"/>
    <property type="project" value="TreeGrafter"/>
</dbReference>
<dbReference type="FunFam" id="3.30.1330.40:FF:000001">
    <property type="entry name" value="L-PSP family endoribonuclease"/>
    <property type="match status" value="1"/>
</dbReference>
<dbReference type="InterPro" id="IPR019897">
    <property type="entry name" value="RidA_CS"/>
</dbReference>
<comment type="similarity">
    <text evidence="1">Belongs to the RutC family.</text>
</comment>
<organism evidence="2">
    <name type="scientific">Sipha flava</name>
    <name type="common">yellow sugarcane aphid</name>
    <dbReference type="NCBI Taxonomy" id="143950"/>
    <lineage>
        <taxon>Eukaryota</taxon>
        <taxon>Metazoa</taxon>
        <taxon>Ecdysozoa</taxon>
        <taxon>Arthropoda</taxon>
        <taxon>Hexapoda</taxon>
        <taxon>Insecta</taxon>
        <taxon>Pterygota</taxon>
        <taxon>Neoptera</taxon>
        <taxon>Paraneoptera</taxon>
        <taxon>Hemiptera</taxon>
        <taxon>Sternorrhyncha</taxon>
        <taxon>Aphidomorpha</taxon>
        <taxon>Aphidoidea</taxon>
        <taxon>Aphididae</taxon>
        <taxon>Sipha</taxon>
    </lineage>
</organism>
<dbReference type="InterPro" id="IPR006056">
    <property type="entry name" value="RidA"/>
</dbReference>
<dbReference type="Pfam" id="PF01042">
    <property type="entry name" value="Ribonuc_L-PSP"/>
    <property type="match status" value="1"/>
</dbReference>
<dbReference type="OrthoDB" id="309640at2759"/>
<reference evidence="4" key="2">
    <citation type="submission" date="2025-04" db="UniProtKB">
        <authorList>
            <consortium name="RefSeq"/>
        </authorList>
    </citation>
    <scope>IDENTIFICATION</scope>
    <source>
        <tissue evidence="4">Whole body</tissue>
    </source>
</reference>
<dbReference type="AlphaFoldDB" id="A0A2S2Q4U9"/>
<evidence type="ECO:0000313" key="4">
    <source>
        <dbReference type="RefSeq" id="XP_025409550.1"/>
    </source>
</evidence>
<dbReference type="Proteomes" id="UP000694846">
    <property type="component" value="Unplaced"/>
</dbReference>
<reference evidence="2" key="1">
    <citation type="submission" date="2018-04" db="EMBL/GenBank/DDBJ databases">
        <title>Transcriptome assembly of Sipha flava.</title>
        <authorList>
            <person name="Scully E.D."/>
            <person name="Geib S.M."/>
            <person name="Palmer N.A."/>
            <person name="Koch K."/>
            <person name="Bradshaw J."/>
            <person name="Heng-Moss T."/>
            <person name="Sarath G."/>
        </authorList>
    </citation>
    <scope>NUCLEOTIDE SEQUENCE</scope>
</reference>
<dbReference type="PANTHER" id="PTHR11803:SF39">
    <property type="entry name" value="2-IMINOBUTANOATE_2-IMINOPROPANOATE DEAMINASE"/>
    <property type="match status" value="1"/>
</dbReference>
<dbReference type="InterPro" id="IPR006175">
    <property type="entry name" value="YjgF/YER057c/UK114"/>
</dbReference>
<dbReference type="GO" id="GO:0005829">
    <property type="term" value="C:cytosol"/>
    <property type="evidence" value="ECO:0007669"/>
    <property type="project" value="TreeGrafter"/>
</dbReference>
<evidence type="ECO:0000313" key="3">
    <source>
        <dbReference type="Proteomes" id="UP000694846"/>
    </source>
</evidence>